<reference evidence="10" key="1">
    <citation type="submission" date="2010-11" db="EMBL/GenBank/DDBJ databases">
        <title>The complete genome of Mahella australiensis DSM 15567.</title>
        <authorList>
            <consortium name="US DOE Joint Genome Institute (JGI-PGF)"/>
            <person name="Lucas S."/>
            <person name="Copeland A."/>
            <person name="Lapidus A."/>
            <person name="Bruce D."/>
            <person name="Goodwin L."/>
            <person name="Pitluck S."/>
            <person name="Kyrpides N."/>
            <person name="Mavromatis K."/>
            <person name="Pagani I."/>
            <person name="Ivanova N."/>
            <person name="Teshima H."/>
            <person name="Brettin T."/>
            <person name="Detter J.C."/>
            <person name="Han C."/>
            <person name="Tapia R."/>
            <person name="Land M."/>
            <person name="Hauser L."/>
            <person name="Markowitz V."/>
            <person name="Cheng J.-F."/>
            <person name="Hugenholtz P."/>
            <person name="Woyke T."/>
            <person name="Wu D."/>
            <person name="Spring S."/>
            <person name="Pukall R."/>
            <person name="Steenblock K."/>
            <person name="Schneider S."/>
            <person name="Klenk H.-P."/>
            <person name="Eisen J.A."/>
        </authorList>
    </citation>
    <scope>NUCLEOTIDE SEQUENCE [LARGE SCALE GENOMIC DNA]</scope>
    <source>
        <strain evidence="10">DSM 15567 / CIP 107919 / 50-1 BON</strain>
    </source>
</reference>
<gene>
    <name evidence="8" type="primary">murI</name>
    <name evidence="9" type="ordered locus">Mahau_1557</name>
</gene>
<dbReference type="NCBIfam" id="TIGR00067">
    <property type="entry name" value="glut_race"/>
    <property type="match status" value="1"/>
</dbReference>
<dbReference type="GO" id="GO:0008360">
    <property type="term" value="P:regulation of cell shape"/>
    <property type="evidence" value="ECO:0007669"/>
    <property type="project" value="UniProtKB-KW"/>
</dbReference>
<keyword evidence="5 8" id="KW-0413">Isomerase</keyword>
<evidence type="ECO:0000313" key="9">
    <source>
        <dbReference type="EMBL" id="AEE96746.1"/>
    </source>
</evidence>
<sequence length="268" mass="29391">MDNRPIGVFDSGVGGLTVVKEIMKQLPAEDIVYFGDTARVPYGTRSRDTVIKFTLQSVRFLMSQGIKAVVLACNTASAISLEVAQQQFDVPILGVIEGGAIAAVHATKNKRIGVIGTEGTINSGAYERAIKLLDDSIETFAKPCPLFVPLVEEGLQDSEIAYMAAREYLSFFEDTGIDTLLMGCTHYPLMANTIRRAVGTGVKLINPAEKTALILKRTLLQMDILNDGAKHPRYRYFASDDGERFKKIGSSFLECHISCASKIDIERY</sequence>
<name>F3ZYY7_MAHA5</name>
<dbReference type="InterPro" id="IPR001920">
    <property type="entry name" value="Asp/Glu_race"/>
</dbReference>
<dbReference type="Gene3D" id="3.40.50.1860">
    <property type="match status" value="2"/>
</dbReference>
<dbReference type="InterPro" id="IPR015942">
    <property type="entry name" value="Asp/Glu/hydantoin_racemase"/>
</dbReference>
<dbReference type="SUPFAM" id="SSF53681">
    <property type="entry name" value="Aspartate/glutamate racemase"/>
    <property type="match status" value="2"/>
</dbReference>
<dbReference type="OrthoDB" id="9801055at2"/>
<proteinExistence type="inferred from homology"/>
<dbReference type="Pfam" id="PF01177">
    <property type="entry name" value="Asp_Glu_race"/>
    <property type="match status" value="1"/>
</dbReference>
<dbReference type="EC" id="5.1.1.3" evidence="2 8"/>
<dbReference type="HOGENOM" id="CLU_052344_0_2_9"/>
<evidence type="ECO:0000256" key="8">
    <source>
        <dbReference type="HAMAP-Rule" id="MF_00258"/>
    </source>
</evidence>
<dbReference type="PANTHER" id="PTHR21198:SF2">
    <property type="entry name" value="GLUTAMATE RACEMASE"/>
    <property type="match status" value="1"/>
</dbReference>
<feature type="active site" description="Proton donor/acceptor" evidence="8">
    <location>
        <position position="73"/>
    </location>
</feature>
<evidence type="ECO:0000256" key="1">
    <source>
        <dbReference type="ARBA" id="ARBA00001602"/>
    </source>
</evidence>
<dbReference type="eggNOG" id="COG0796">
    <property type="taxonomic scope" value="Bacteria"/>
</dbReference>
<dbReference type="AlphaFoldDB" id="F3ZYY7"/>
<reference evidence="9 10" key="2">
    <citation type="journal article" date="2011" name="Stand. Genomic Sci.">
        <title>Complete genome sequence of Mahella australiensis type strain (50-1 BON).</title>
        <authorList>
            <person name="Sikorski J."/>
            <person name="Teshima H."/>
            <person name="Nolan M."/>
            <person name="Lucas S."/>
            <person name="Hammon N."/>
            <person name="Deshpande S."/>
            <person name="Cheng J.F."/>
            <person name="Pitluck S."/>
            <person name="Liolios K."/>
            <person name="Pagani I."/>
            <person name="Ivanova N."/>
            <person name="Huntemann M."/>
            <person name="Mavromatis K."/>
            <person name="Ovchinikova G."/>
            <person name="Pati A."/>
            <person name="Tapia R."/>
            <person name="Han C."/>
            <person name="Goodwin L."/>
            <person name="Chen A."/>
            <person name="Palaniappan K."/>
            <person name="Land M."/>
            <person name="Hauser L."/>
            <person name="Ngatchou-Djao O.D."/>
            <person name="Rohde M."/>
            <person name="Pukall R."/>
            <person name="Spring S."/>
            <person name="Abt B."/>
            <person name="Goker M."/>
            <person name="Detter J.C."/>
            <person name="Woyke T."/>
            <person name="Bristow J."/>
            <person name="Markowitz V."/>
            <person name="Hugenholtz P."/>
            <person name="Eisen J.A."/>
            <person name="Kyrpides N.C."/>
            <person name="Klenk H.P."/>
            <person name="Lapidus A."/>
        </authorList>
    </citation>
    <scope>NUCLEOTIDE SEQUENCE [LARGE SCALE GENOMIC DNA]</scope>
    <source>
        <strain evidence="10">DSM 15567 / CIP 107919 / 50-1 BON</strain>
    </source>
</reference>
<dbReference type="PROSITE" id="PS00924">
    <property type="entry name" value="ASP_GLU_RACEMASE_2"/>
    <property type="match status" value="1"/>
</dbReference>
<dbReference type="HAMAP" id="MF_00258">
    <property type="entry name" value="Glu_racemase"/>
    <property type="match status" value="1"/>
</dbReference>
<dbReference type="RefSeq" id="WP_013781175.1">
    <property type="nucleotide sequence ID" value="NC_015520.1"/>
</dbReference>
<dbReference type="KEGG" id="mas:Mahau_1557"/>
<keyword evidence="6 8" id="KW-0961">Cell wall biogenesis/degradation</keyword>
<evidence type="ECO:0000256" key="5">
    <source>
        <dbReference type="ARBA" id="ARBA00023235"/>
    </source>
</evidence>
<feature type="binding site" evidence="8">
    <location>
        <begin position="42"/>
        <end position="43"/>
    </location>
    <ligand>
        <name>substrate</name>
    </ligand>
</feature>
<dbReference type="STRING" id="697281.Mahau_1557"/>
<dbReference type="GO" id="GO:0009252">
    <property type="term" value="P:peptidoglycan biosynthetic process"/>
    <property type="evidence" value="ECO:0007669"/>
    <property type="project" value="UniProtKB-UniRule"/>
</dbReference>
<feature type="binding site" evidence="8">
    <location>
        <begin position="185"/>
        <end position="186"/>
    </location>
    <ligand>
        <name>substrate</name>
    </ligand>
</feature>
<keyword evidence="10" id="KW-1185">Reference proteome</keyword>
<dbReference type="GO" id="GO:0008881">
    <property type="term" value="F:glutamate racemase activity"/>
    <property type="evidence" value="ECO:0007669"/>
    <property type="project" value="UniProtKB-UniRule"/>
</dbReference>
<dbReference type="InterPro" id="IPR033134">
    <property type="entry name" value="Asp/Glu_racemase_AS_2"/>
</dbReference>
<feature type="binding site" evidence="8">
    <location>
        <begin position="74"/>
        <end position="75"/>
    </location>
    <ligand>
        <name>substrate</name>
    </ligand>
</feature>
<dbReference type="InterPro" id="IPR018187">
    <property type="entry name" value="Asp/Glu_racemase_AS_1"/>
</dbReference>
<evidence type="ECO:0000256" key="6">
    <source>
        <dbReference type="ARBA" id="ARBA00023316"/>
    </source>
</evidence>
<protein>
    <recommendedName>
        <fullName evidence="7 8">Glutamate racemase</fullName>
        <ecNumber evidence="2 8">5.1.1.3</ecNumber>
    </recommendedName>
</protein>
<keyword evidence="3 8" id="KW-0133">Cell shape</keyword>
<evidence type="ECO:0000256" key="3">
    <source>
        <dbReference type="ARBA" id="ARBA00022960"/>
    </source>
</evidence>
<evidence type="ECO:0000256" key="2">
    <source>
        <dbReference type="ARBA" id="ARBA00013090"/>
    </source>
</evidence>
<dbReference type="FunFam" id="3.40.50.1860:FF:000002">
    <property type="entry name" value="Glutamate racemase"/>
    <property type="match status" value="1"/>
</dbReference>
<comment type="function">
    <text evidence="8">Provides the (R)-glutamate required for cell wall biosynthesis.</text>
</comment>
<evidence type="ECO:0000256" key="4">
    <source>
        <dbReference type="ARBA" id="ARBA00022984"/>
    </source>
</evidence>
<dbReference type="GO" id="GO:0071555">
    <property type="term" value="P:cell wall organization"/>
    <property type="evidence" value="ECO:0007669"/>
    <property type="project" value="UniProtKB-KW"/>
</dbReference>
<accession>F3ZYY7</accession>
<dbReference type="UniPathway" id="UPA00219"/>
<dbReference type="EMBL" id="CP002360">
    <property type="protein sequence ID" value="AEE96746.1"/>
    <property type="molecule type" value="Genomic_DNA"/>
</dbReference>
<comment type="pathway">
    <text evidence="8">Cell wall biogenesis; peptidoglycan biosynthesis.</text>
</comment>
<comment type="catalytic activity">
    <reaction evidence="1 8">
        <text>L-glutamate = D-glutamate</text>
        <dbReference type="Rhea" id="RHEA:12813"/>
        <dbReference type="ChEBI" id="CHEBI:29985"/>
        <dbReference type="ChEBI" id="CHEBI:29986"/>
        <dbReference type="EC" id="5.1.1.3"/>
    </reaction>
</comment>
<evidence type="ECO:0000256" key="7">
    <source>
        <dbReference type="ARBA" id="ARBA00070053"/>
    </source>
</evidence>
<dbReference type="PROSITE" id="PS00923">
    <property type="entry name" value="ASP_GLU_RACEMASE_1"/>
    <property type="match status" value="1"/>
</dbReference>
<organism evidence="9 10">
    <name type="scientific">Mahella australiensis (strain DSM 15567 / CIP 107919 / 50-1 BON)</name>
    <dbReference type="NCBI Taxonomy" id="697281"/>
    <lineage>
        <taxon>Bacteria</taxon>
        <taxon>Bacillati</taxon>
        <taxon>Bacillota</taxon>
        <taxon>Clostridia</taxon>
        <taxon>Thermoanaerobacterales</taxon>
        <taxon>Thermoanaerobacterales Family IV. Incertae Sedis</taxon>
        <taxon>Mahella</taxon>
    </lineage>
</organism>
<dbReference type="PANTHER" id="PTHR21198">
    <property type="entry name" value="GLUTAMATE RACEMASE"/>
    <property type="match status" value="1"/>
</dbReference>
<dbReference type="InterPro" id="IPR004391">
    <property type="entry name" value="Glu_race"/>
</dbReference>
<feature type="active site" description="Proton donor/acceptor" evidence="8">
    <location>
        <position position="184"/>
    </location>
</feature>
<comment type="similarity">
    <text evidence="8">Belongs to the aspartate/glutamate racemases family.</text>
</comment>
<dbReference type="Proteomes" id="UP000008457">
    <property type="component" value="Chromosome"/>
</dbReference>
<feature type="binding site" evidence="8">
    <location>
        <begin position="10"/>
        <end position="11"/>
    </location>
    <ligand>
        <name>substrate</name>
    </ligand>
</feature>
<evidence type="ECO:0000313" key="10">
    <source>
        <dbReference type="Proteomes" id="UP000008457"/>
    </source>
</evidence>
<keyword evidence="4 8" id="KW-0573">Peptidoglycan synthesis</keyword>